<proteinExistence type="predicted"/>
<sequence>MTSTDMHAHQIATLAEEWMPQLMDRPWDLVRFTNRSLITSDSPVSSIPPLDYDAGRWAGAPFAVAKEVLYPISRKLGLMMRDKIQISGFDRQQGAQLGVFDQIRPGTVRLEQYFNRSTAKTATRCLYHHPSDAGFVPPEVPDPTSPKY</sequence>
<reference evidence="1 2" key="1">
    <citation type="submission" date="2019-03" db="EMBL/GenBank/DDBJ databases">
        <title>Genomics of glacier-inhabiting Cryobacterium strains.</title>
        <authorList>
            <person name="Liu Q."/>
            <person name="Xin Y.-H."/>
        </authorList>
    </citation>
    <scope>NUCLEOTIDE SEQUENCE [LARGE SCALE GENOMIC DNA]</scope>
    <source>
        <strain evidence="1 2">TMT2-16</strain>
    </source>
</reference>
<dbReference type="InterPro" id="IPR025332">
    <property type="entry name" value="DUF4238"/>
</dbReference>
<keyword evidence="2" id="KW-1185">Reference proteome</keyword>
<evidence type="ECO:0000313" key="1">
    <source>
        <dbReference type="EMBL" id="TFD06370.1"/>
    </source>
</evidence>
<comment type="caution">
    <text evidence="1">The sequence shown here is derived from an EMBL/GenBank/DDBJ whole genome shotgun (WGS) entry which is preliminary data.</text>
</comment>
<dbReference type="EMBL" id="SOGO01000008">
    <property type="protein sequence ID" value="TFD06370.1"/>
    <property type="molecule type" value="Genomic_DNA"/>
</dbReference>
<name>A0ABY2JM82_9MICO</name>
<organism evidence="1 2">
    <name type="scientific">Cryobacterium sandaracinum</name>
    <dbReference type="NCBI Taxonomy" id="1259247"/>
    <lineage>
        <taxon>Bacteria</taxon>
        <taxon>Bacillati</taxon>
        <taxon>Actinomycetota</taxon>
        <taxon>Actinomycetes</taxon>
        <taxon>Micrococcales</taxon>
        <taxon>Microbacteriaceae</taxon>
        <taxon>Cryobacterium</taxon>
    </lineage>
</organism>
<evidence type="ECO:0000313" key="2">
    <source>
        <dbReference type="Proteomes" id="UP000297851"/>
    </source>
</evidence>
<protein>
    <submittedName>
        <fullName evidence="1">DUF4238 domain-containing protein</fullName>
    </submittedName>
</protein>
<dbReference type="Proteomes" id="UP000297851">
    <property type="component" value="Unassembled WGS sequence"/>
</dbReference>
<gene>
    <name evidence="1" type="ORF">E3T25_02185</name>
</gene>
<dbReference type="Pfam" id="PF14022">
    <property type="entry name" value="DUF4238"/>
    <property type="match status" value="1"/>
</dbReference>
<accession>A0ABY2JM82</accession>
<dbReference type="RefSeq" id="WP_134371880.1">
    <property type="nucleotide sequence ID" value="NZ_SOGO01000008.1"/>
</dbReference>